<reference evidence="1 2" key="1">
    <citation type="submission" date="2024-08" db="EMBL/GenBank/DDBJ databases">
        <title>Draft Genome Sequence of Legionella lytica strain DSB2004, Isolated From a Fire Sprinkler System.</title>
        <authorList>
            <person name="Everhart A.D."/>
            <person name="Kidane D.T."/>
            <person name="Farone A.L."/>
            <person name="Farone M.B."/>
        </authorList>
    </citation>
    <scope>NUCLEOTIDE SEQUENCE [LARGE SCALE GENOMIC DNA]</scope>
    <source>
        <strain evidence="1 2">DSB2004</strain>
    </source>
</reference>
<protein>
    <recommendedName>
        <fullName evidence="3">Capsule polysaccharide biosynthesis protein</fullName>
    </recommendedName>
</protein>
<evidence type="ECO:0000313" key="2">
    <source>
        <dbReference type="Proteomes" id="UP001615550"/>
    </source>
</evidence>
<name>A0ABW8DDN0_9GAMM</name>
<comment type="caution">
    <text evidence="1">The sequence shown here is derived from an EMBL/GenBank/DDBJ whole genome shotgun (WGS) entry which is preliminary data.</text>
</comment>
<organism evidence="1 2">
    <name type="scientific">Legionella lytica</name>
    <dbReference type="NCBI Taxonomy" id="96232"/>
    <lineage>
        <taxon>Bacteria</taxon>
        <taxon>Pseudomonadati</taxon>
        <taxon>Pseudomonadota</taxon>
        <taxon>Gammaproteobacteria</taxon>
        <taxon>Legionellales</taxon>
        <taxon>Legionellaceae</taxon>
        <taxon>Legionella</taxon>
    </lineage>
</organism>
<dbReference type="EMBL" id="JBGORX010000007">
    <property type="protein sequence ID" value="MFJ1269605.1"/>
    <property type="molecule type" value="Genomic_DNA"/>
</dbReference>
<accession>A0ABW8DDN0</accession>
<dbReference type="Proteomes" id="UP001615550">
    <property type="component" value="Unassembled WGS sequence"/>
</dbReference>
<proteinExistence type="predicted"/>
<dbReference type="CDD" id="cd16439">
    <property type="entry name" value="beta_Kdo_transferase_KpsC_2"/>
    <property type="match status" value="1"/>
</dbReference>
<dbReference type="InterPro" id="IPR007833">
    <property type="entry name" value="Capsule_polysaccharide_synth"/>
</dbReference>
<dbReference type="RefSeq" id="WP_400188419.1">
    <property type="nucleotide sequence ID" value="NZ_JBGORX010000007.1"/>
</dbReference>
<dbReference type="Pfam" id="PF05159">
    <property type="entry name" value="Capsule_synth"/>
    <property type="match status" value="1"/>
</dbReference>
<evidence type="ECO:0008006" key="3">
    <source>
        <dbReference type="Google" id="ProtNLM"/>
    </source>
</evidence>
<evidence type="ECO:0000313" key="1">
    <source>
        <dbReference type="EMBL" id="MFJ1269605.1"/>
    </source>
</evidence>
<gene>
    <name evidence="1" type="ORF">ACD661_13645</name>
</gene>
<sequence length="379" mass="43292">MDIKHSNFSLDRSGEHGADEVSGFRIPHASTVYVWKMPYWKRPIIRRFLKGCTIYFVRVTKKIKPGALVLLWGSRAIPSGLASNHPIIRVEDGFLRSVGLGAELTRPLSWVIDTRGIYYDATRPSDLEYLLQHTSFSSHLIERAAHLHQRLIQHGITKYNLQGASWKPAAHGSKRIILVPGQVESDASIAFGAMGIRSNFALVQEVRTKNPHAWLIYKPHPDVVERLRPQGIDECHIHRYCDEYLEHVAMDLVLSYVDEVHVMTSLSGFEALLRGKEVTCYGMPFYAGWGLTTDMDVVSRRSRTLTLHELIAGALLLYPSYISWTKDTRVSAEEALDELVLQKENVPHGRFRELSRAGYKRLLRLSKFIELRCKNIYTR</sequence>
<keyword evidence="2" id="KW-1185">Reference proteome</keyword>